<reference evidence="2 3" key="1">
    <citation type="submission" date="2023-08" db="EMBL/GenBank/DDBJ databases">
        <title>Functional and genomic diversity of the sorghum phyllosphere microbiome.</title>
        <authorList>
            <person name="Shade A."/>
        </authorList>
    </citation>
    <scope>NUCLEOTIDE SEQUENCE [LARGE SCALE GENOMIC DNA]</scope>
    <source>
        <strain evidence="2 3">SORGH_AS_0445</strain>
    </source>
</reference>
<dbReference type="EMBL" id="JAVIZQ010000001">
    <property type="protein sequence ID" value="MDR6141154.1"/>
    <property type="molecule type" value="Genomic_DNA"/>
</dbReference>
<dbReference type="Pfam" id="PF13472">
    <property type="entry name" value="Lipase_GDSL_2"/>
    <property type="match status" value="1"/>
</dbReference>
<dbReference type="Proteomes" id="UP001249291">
    <property type="component" value="Unassembled WGS sequence"/>
</dbReference>
<dbReference type="InterPro" id="IPR013830">
    <property type="entry name" value="SGNH_hydro"/>
</dbReference>
<dbReference type="CDD" id="cd00229">
    <property type="entry name" value="SGNH_hydrolase"/>
    <property type="match status" value="1"/>
</dbReference>
<evidence type="ECO:0000259" key="1">
    <source>
        <dbReference type="Pfam" id="PF13472"/>
    </source>
</evidence>
<dbReference type="SUPFAM" id="SSF52266">
    <property type="entry name" value="SGNH hydrolase"/>
    <property type="match status" value="1"/>
</dbReference>
<protein>
    <submittedName>
        <fullName evidence="2">Lysophospholipase L1-like esterase</fullName>
    </submittedName>
</protein>
<evidence type="ECO:0000313" key="3">
    <source>
        <dbReference type="Proteomes" id="UP001249291"/>
    </source>
</evidence>
<comment type="caution">
    <text evidence="2">The sequence shown here is derived from an EMBL/GenBank/DDBJ whole genome shotgun (WGS) entry which is preliminary data.</text>
</comment>
<name>A0ABU1HP66_9MICO</name>
<gene>
    <name evidence="2" type="ORF">QE375_000708</name>
</gene>
<proteinExistence type="predicted"/>
<dbReference type="InterPro" id="IPR036514">
    <property type="entry name" value="SGNH_hydro_sf"/>
</dbReference>
<keyword evidence="3" id="KW-1185">Reference proteome</keyword>
<sequence length="276" mass="28796">MIYSHAMKAAPARRRLPVAGLAVAVILALAAVVLGVWRPWVPVPSSAPVGAAAVANEDAVAIAPVPLHLPEHPTVLVFGDSWTYGSAATDPTLGYAYQLAALIDGETIVDGVRGSGYLKPGLDGPAFGERIAALDPALSPDLIILQGSINDRAQGEAGYREAVTAAWDAMAAKYSEATIVILGPAPHELPVGAETARIDADLGELAAARSWWYISPVAQDWITEQNYLSVIDVEVGRKHPSTDGHRYLAEKLAAALGELGDAPVTEAGGSETTPEQ</sequence>
<organism evidence="2 3">
    <name type="scientific">Microbacterium foliorum</name>
    <dbReference type="NCBI Taxonomy" id="104336"/>
    <lineage>
        <taxon>Bacteria</taxon>
        <taxon>Bacillati</taxon>
        <taxon>Actinomycetota</taxon>
        <taxon>Actinomycetes</taxon>
        <taxon>Micrococcales</taxon>
        <taxon>Microbacteriaceae</taxon>
        <taxon>Microbacterium</taxon>
    </lineage>
</organism>
<accession>A0ABU1HP66</accession>
<dbReference type="Gene3D" id="3.40.50.1110">
    <property type="entry name" value="SGNH hydrolase"/>
    <property type="match status" value="1"/>
</dbReference>
<evidence type="ECO:0000313" key="2">
    <source>
        <dbReference type="EMBL" id="MDR6141154.1"/>
    </source>
</evidence>
<feature type="domain" description="SGNH hydrolase-type esterase" evidence="1">
    <location>
        <begin position="77"/>
        <end position="246"/>
    </location>
</feature>